<protein>
    <submittedName>
        <fullName evidence="1">Uncharacterized protein</fullName>
    </submittedName>
</protein>
<geneLocation type="plasmid" evidence="1 2">
    <name>p7</name>
</geneLocation>
<name>A0ACD1BHJ4_9CLOT</name>
<organism evidence="1 2">
    <name type="scientific">Candidatus Sarcina troglodytae</name>
    <dbReference type="NCBI Taxonomy" id="2726954"/>
    <lineage>
        <taxon>Bacteria</taxon>
        <taxon>Bacillati</taxon>
        <taxon>Bacillota</taxon>
        <taxon>Clostridia</taxon>
        <taxon>Eubacteriales</taxon>
        <taxon>Clostridiaceae</taxon>
        <taxon>Sarcina</taxon>
    </lineage>
</organism>
<evidence type="ECO:0000313" key="1">
    <source>
        <dbReference type="EMBL" id="QPJ86753.1"/>
    </source>
</evidence>
<sequence length="68" mass="8082">MPKVNLDIPEVVNEYFKYKAKKLGTSRAFLLNMALHEQMQKEIDITPVGEELTINQRWEHVFKNIKHE</sequence>
<dbReference type="Proteomes" id="UP000594603">
    <property type="component" value="Plasmid p7"/>
</dbReference>
<evidence type="ECO:0000313" key="2">
    <source>
        <dbReference type="Proteomes" id="UP000594603"/>
    </source>
</evidence>
<proteinExistence type="predicted"/>
<reference evidence="1" key="1">
    <citation type="submission" date="2020-04" db="EMBL/GenBank/DDBJ databases">
        <title>A novel bacterium ('Candidatus Sarcina troglodytae' sp. nov.) linked to a protracted, uniformly lethal epizootic among sanctuary western chimpanzees (Pan troglodytes verus) in Sierra Leone.</title>
        <authorList>
            <person name="Owens L.A."/>
            <person name="Colitti B."/>
            <person name="Hirji I."/>
            <person name="Pizaro A."/>
            <person name="Jaffe J.E."/>
            <person name="Moittie S."/>
            <person name="Bishop-Lilly K.A."/>
            <person name="Estrella L.A."/>
            <person name="Voegtly L.J."/>
            <person name="Kuhn J.H."/>
            <person name="Suen G."/>
            <person name="Deblois C.L."/>
            <person name="Dunn C."/>
            <person name="Juan-Salles C."/>
            <person name="Goldberg T.L."/>
        </authorList>
    </citation>
    <scope>NUCLEOTIDE SEQUENCE</scope>
    <source>
        <strain evidence="1">JB2</strain>
    </source>
</reference>
<gene>
    <name evidence="1" type="ORF">HH195_12335</name>
</gene>
<keyword evidence="2" id="KW-1185">Reference proteome</keyword>
<dbReference type="EMBL" id="CP051761">
    <property type="protein sequence ID" value="QPJ86753.1"/>
    <property type="molecule type" value="Genomic_DNA"/>
</dbReference>
<keyword evidence="1" id="KW-0614">Plasmid</keyword>
<accession>A0ACD1BHJ4</accession>